<evidence type="ECO:0000313" key="2">
    <source>
        <dbReference type="Proteomes" id="UP000006671"/>
    </source>
</evidence>
<dbReference type="GeneID" id="8862253"/>
<dbReference type="RefSeq" id="XP_002669088.1">
    <property type="nucleotide sequence ID" value="XM_002669042.1"/>
</dbReference>
<protein>
    <submittedName>
        <fullName evidence="1">Predicted protein</fullName>
    </submittedName>
</protein>
<dbReference type="VEuPathDB" id="AmoebaDB:NAEGRDRAFT_75963"/>
<name>D2W3J5_NAEGR</name>
<dbReference type="Proteomes" id="UP000006671">
    <property type="component" value="Unassembled WGS sequence"/>
</dbReference>
<dbReference type="InParanoid" id="D2W3J5"/>
<keyword evidence="2" id="KW-1185">Reference proteome</keyword>
<dbReference type="AlphaFoldDB" id="D2W3J5"/>
<proteinExistence type="predicted"/>
<reference evidence="1 2" key="1">
    <citation type="journal article" date="2010" name="Cell">
        <title>The genome of Naegleria gruberi illuminates early eukaryotic versatility.</title>
        <authorList>
            <person name="Fritz-Laylin L.K."/>
            <person name="Prochnik S.E."/>
            <person name="Ginger M.L."/>
            <person name="Dacks J.B."/>
            <person name="Carpenter M.L."/>
            <person name="Field M.C."/>
            <person name="Kuo A."/>
            <person name="Paredez A."/>
            <person name="Chapman J."/>
            <person name="Pham J."/>
            <person name="Shu S."/>
            <person name="Neupane R."/>
            <person name="Cipriano M."/>
            <person name="Mancuso J."/>
            <person name="Tu H."/>
            <person name="Salamov A."/>
            <person name="Lindquist E."/>
            <person name="Shapiro H."/>
            <person name="Lucas S."/>
            <person name="Grigoriev I.V."/>
            <person name="Cande W.Z."/>
            <person name="Fulton C."/>
            <person name="Rokhsar D.S."/>
            <person name="Dawson S.C."/>
        </authorList>
    </citation>
    <scope>NUCLEOTIDE SEQUENCE [LARGE SCALE GENOMIC DNA]</scope>
    <source>
        <strain evidence="1 2">NEG-M</strain>
    </source>
</reference>
<organism evidence="2">
    <name type="scientific">Naegleria gruberi</name>
    <name type="common">Amoeba</name>
    <dbReference type="NCBI Taxonomy" id="5762"/>
    <lineage>
        <taxon>Eukaryota</taxon>
        <taxon>Discoba</taxon>
        <taxon>Heterolobosea</taxon>
        <taxon>Tetramitia</taxon>
        <taxon>Eutetramitia</taxon>
        <taxon>Vahlkampfiidae</taxon>
        <taxon>Naegleria</taxon>
    </lineage>
</organism>
<gene>
    <name evidence="1" type="ORF">NAEGRDRAFT_75963</name>
</gene>
<sequence>MKYNIVQSLPVLQHDRVVMVEQANVSMFSKKIKPDESSQVYFSHWRTLPTCEETKIGKESYSVQKSLKRREISKIGSVKFYTYQPTKDSNRKTSRSVKQKKKTESKCTLSTPCCVSTTSATESAPTNNCNSSCILDTLNLSNTTPLILLNNTTQPHVKRSAVLSIKELLN</sequence>
<accession>D2W3J5</accession>
<dbReference type="EMBL" id="GG738932">
    <property type="protein sequence ID" value="EFC36344.1"/>
    <property type="molecule type" value="Genomic_DNA"/>
</dbReference>
<dbReference type="KEGG" id="ngr:NAEGRDRAFT_75963"/>
<evidence type="ECO:0000313" key="1">
    <source>
        <dbReference type="EMBL" id="EFC36344.1"/>
    </source>
</evidence>